<dbReference type="SUPFAM" id="SSF47413">
    <property type="entry name" value="lambda repressor-like DNA-binding domains"/>
    <property type="match status" value="1"/>
</dbReference>
<dbReference type="PROSITE" id="PS00356">
    <property type="entry name" value="HTH_LACI_1"/>
    <property type="match status" value="1"/>
</dbReference>
<dbReference type="EMBL" id="QGLK01000001">
    <property type="protein sequence ID" value="PXY89443.1"/>
    <property type="molecule type" value="Genomic_DNA"/>
</dbReference>
<dbReference type="InterPro" id="IPR000843">
    <property type="entry name" value="HTH_LacI"/>
</dbReference>
<dbReference type="SMART" id="SM00354">
    <property type="entry name" value="HTH_LACI"/>
    <property type="match status" value="1"/>
</dbReference>
<keyword evidence="1" id="KW-0678">Repressor</keyword>
<dbReference type="CDD" id="cd06267">
    <property type="entry name" value="PBP1_LacI_sugar_binding-like"/>
    <property type="match status" value="1"/>
</dbReference>
<name>A0A318MNS3_9BIFI</name>
<evidence type="ECO:0000256" key="2">
    <source>
        <dbReference type="ARBA" id="ARBA00023015"/>
    </source>
</evidence>
<feature type="domain" description="HTH lacI-type" evidence="5">
    <location>
        <begin position="2"/>
        <end position="56"/>
    </location>
</feature>
<comment type="caution">
    <text evidence="6">The sequence shown here is derived from an EMBL/GenBank/DDBJ whole genome shotgun (WGS) entry which is preliminary data.</text>
</comment>
<dbReference type="Pfam" id="PF00356">
    <property type="entry name" value="LacI"/>
    <property type="match status" value="1"/>
</dbReference>
<dbReference type="InterPro" id="IPR028082">
    <property type="entry name" value="Peripla_BP_I"/>
</dbReference>
<dbReference type="GO" id="GO:0000976">
    <property type="term" value="F:transcription cis-regulatory region binding"/>
    <property type="evidence" value="ECO:0007669"/>
    <property type="project" value="TreeGrafter"/>
</dbReference>
<reference evidence="6 7" key="1">
    <citation type="submission" date="2018-05" db="EMBL/GenBank/DDBJ databases">
        <title>Reference genomes for bee gut microbiota database.</title>
        <authorList>
            <person name="Ellegaard K.M."/>
        </authorList>
    </citation>
    <scope>NUCLEOTIDE SEQUENCE [LARGE SCALE GENOMIC DNA]</scope>
    <source>
        <strain evidence="6 7">ESL0199</strain>
    </source>
</reference>
<evidence type="ECO:0000256" key="4">
    <source>
        <dbReference type="ARBA" id="ARBA00023163"/>
    </source>
</evidence>
<protein>
    <recommendedName>
        <fullName evidence="5">HTH lacI-type domain-containing protein</fullName>
    </recommendedName>
</protein>
<dbReference type="PANTHER" id="PTHR30146:SF148">
    <property type="entry name" value="HTH-TYPE TRANSCRIPTIONAL REPRESSOR PURR-RELATED"/>
    <property type="match status" value="1"/>
</dbReference>
<keyword evidence="4" id="KW-0804">Transcription</keyword>
<accession>A0A318MNS3</accession>
<evidence type="ECO:0000313" key="7">
    <source>
        <dbReference type="Proteomes" id="UP000248128"/>
    </source>
</evidence>
<dbReference type="OrthoDB" id="252678at2"/>
<gene>
    <name evidence="6" type="ORF">DKK74_00790</name>
</gene>
<keyword evidence="2" id="KW-0805">Transcription regulation</keyword>
<dbReference type="SUPFAM" id="SSF53822">
    <property type="entry name" value="Periplasmic binding protein-like I"/>
    <property type="match status" value="1"/>
</dbReference>
<organism evidence="6 7">
    <name type="scientific">Bifidobacterium asteroides</name>
    <dbReference type="NCBI Taxonomy" id="1684"/>
    <lineage>
        <taxon>Bacteria</taxon>
        <taxon>Bacillati</taxon>
        <taxon>Actinomycetota</taxon>
        <taxon>Actinomycetes</taxon>
        <taxon>Bifidobacteriales</taxon>
        <taxon>Bifidobacteriaceae</taxon>
        <taxon>Bifidobacterium</taxon>
    </lineage>
</organism>
<dbReference type="PANTHER" id="PTHR30146">
    <property type="entry name" value="LACI-RELATED TRANSCRIPTIONAL REPRESSOR"/>
    <property type="match status" value="1"/>
</dbReference>
<proteinExistence type="predicted"/>
<sequence length="333" mass="36373">MVNILDVAREAGVSKTTVSYVISGNPKISRKTTTKVRKAMRKLGYTVNHSARALSTSRTMTLGVATSDIEDVVSSPLLKGIYFTGLSNHARKLGYDLLLMVDEDGRKEIEDAALARKIDGLILMDVNSYDTRVATALAAGIPTVLFGMPEQTGGMDVVDTNFEQAATDLVAHFACNGHRRILLISNFDASDPNPLNYSLRFARSADMEAERNGLRIEREWFGGQSGWSLRQAIQRHPGVTGVIIEDQEMAVGARMELTQEDVAVPGGISIAVLLADVVYEKMRMPVSTVTINTRAIASAVVDTLLWRIEHPGSEPRTTLVDTTWHEEGSILSL</sequence>
<evidence type="ECO:0000313" key="6">
    <source>
        <dbReference type="EMBL" id="PXY89443.1"/>
    </source>
</evidence>
<evidence type="ECO:0000259" key="5">
    <source>
        <dbReference type="PROSITE" id="PS50932"/>
    </source>
</evidence>
<dbReference type="InterPro" id="IPR046335">
    <property type="entry name" value="LacI/GalR-like_sensor"/>
</dbReference>
<dbReference type="CDD" id="cd01392">
    <property type="entry name" value="HTH_LacI"/>
    <property type="match status" value="1"/>
</dbReference>
<dbReference type="AlphaFoldDB" id="A0A318MNS3"/>
<dbReference type="RefSeq" id="WP_110412345.1">
    <property type="nucleotide sequence ID" value="NZ_QGLK01000001.1"/>
</dbReference>
<dbReference type="PROSITE" id="PS50932">
    <property type="entry name" value="HTH_LACI_2"/>
    <property type="match status" value="1"/>
</dbReference>
<dbReference type="InterPro" id="IPR010982">
    <property type="entry name" value="Lambda_DNA-bd_dom_sf"/>
</dbReference>
<dbReference type="Gene3D" id="3.40.50.2300">
    <property type="match status" value="2"/>
</dbReference>
<keyword evidence="3" id="KW-0238">DNA-binding</keyword>
<evidence type="ECO:0000256" key="1">
    <source>
        <dbReference type="ARBA" id="ARBA00022491"/>
    </source>
</evidence>
<dbReference type="GO" id="GO:0003700">
    <property type="term" value="F:DNA-binding transcription factor activity"/>
    <property type="evidence" value="ECO:0007669"/>
    <property type="project" value="TreeGrafter"/>
</dbReference>
<dbReference type="Pfam" id="PF13377">
    <property type="entry name" value="Peripla_BP_3"/>
    <property type="match status" value="1"/>
</dbReference>
<evidence type="ECO:0000256" key="3">
    <source>
        <dbReference type="ARBA" id="ARBA00023125"/>
    </source>
</evidence>
<dbReference type="Proteomes" id="UP000248128">
    <property type="component" value="Unassembled WGS sequence"/>
</dbReference>
<dbReference type="Gene3D" id="1.10.260.40">
    <property type="entry name" value="lambda repressor-like DNA-binding domains"/>
    <property type="match status" value="1"/>
</dbReference>